<sequence>MATTMESTSTSAFPSHTYPKGYSSHGRPALSLPLTMAFNLELTNKTKDLRRGIHAANSALDDALPIEDFTTITIELQHGFQVCIRGLSQITVFLDELDVIATTSETTTVPMFAKAPRRFLVILSASPIRFFFPVSVLDPERLRLYKKPFGQSLLSQFLVRAARESAASASGLYATPATRIESASVDEATAAIDGLTFKCHGGTRTSDVEFVVNSTSTDAVYRSSGPSTAVLATTGNSHVTHTIIPTSSPGLQDPQQQNRMYRRPFGDFDLIIAAHRSILQQWPEFASLLQNHPRPWDLPVQLKCPSGLDLLALQSVIQFLYLGQIQGPGHHFYYSHRQEAASSLSTLSQGDGKGVFTRVEGSGDVDWRKIFQVAYRFKVLPLFNIATESLLQEHEGYLATSEDVPICRNSHTSRDQGPTDQYLQYSYGVTKRCPVQTLFQWAYQYPNLEKRLLGLIFRHYLVDLVSEEPMSFRAGARVMNAGPQQGRDVASVNEKVKTERKRKRVEAGWWQHQQFLRQEKKARLVALHEKLNCFRNHPEFSRIHTIILARILRLKQTSGLHDATFDAVTKVDNSVSASQATKATGLPTRKQVPVMSLDNDDNSTGTPRKRRLPPNHSAIIPDRLAQ</sequence>
<dbReference type="AlphaFoldDB" id="A0A9P3H633"/>
<organism evidence="2 3">
    <name type="scientific">Entomortierella parvispora</name>
    <dbReference type="NCBI Taxonomy" id="205924"/>
    <lineage>
        <taxon>Eukaryota</taxon>
        <taxon>Fungi</taxon>
        <taxon>Fungi incertae sedis</taxon>
        <taxon>Mucoromycota</taxon>
        <taxon>Mortierellomycotina</taxon>
        <taxon>Mortierellomycetes</taxon>
        <taxon>Mortierellales</taxon>
        <taxon>Mortierellaceae</taxon>
        <taxon>Entomortierella</taxon>
    </lineage>
</organism>
<dbReference type="EMBL" id="BQFW01000004">
    <property type="protein sequence ID" value="GJJ70700.1"/>
    <property type="molecule type" value="Genomic_DNA"/>
</dbReference>
<reference evidence="2" key="1">
    <citation type="submission" date="2021-11" db="EMBL/GenBank/DDBJ databases">
        <authorList>
            <person name="Herlambang A."/>
            <person name="Guo Y."/>
            <person name="Takashima Y."/>
            <person name="Nishizawa T."/>
        </authorList>
    </citation>
    <scope>NUCLEOTIDE SEQUENCE</scope>
    <source>
        <strain evidence="2">E1425</strain>
    </source>
</reference>
<name>A0A9P3H633_9FUNG</name>
<reference evidence="2" key="2">
    <citation type="journal article" date="2022" name="Microbiol. Resour. Announc.">
        <title>Whole-Genome Sequence of Entomortierella parvispora E1425, a Mucoromycotan Fungus Associated with Burkholderiaceae-Related Endosymbiotic Bacteria.</title>
        <authorList>
            <person name="Herlambang A."/>
            <person name="Guo Y."/>
            <person name="Takashima Y."/>
            <person name="Narisawa K."/>
            <person name="Ohta H."/>
            <person name="Nishizawa T."/>
        </authorList>
    </citation>
    <scope>NUCLEOTIDE SEQUENCE</scope>
    <source>
        <strain evidence="2">E1425</strain>
    </source>
</reference>
<keyword evidence="3" id="KW-1185">Reference proteome</keyword>
<evidence type="ECO:0000256" key="1">
    <source>
        <dbReference type="SAM" id="MobiDB-lite"/>
    </source>
</evidence>
<evidence type="ECO:0008006" key="4">
    <source>
        <dbReference type="Google" id="ProtNLM"/>
    </source>
</evidence>
<protein>
    <recommendedName>
        <fullName evidence="4">BTB domain-containing protein</fullName>
    </recommendedName>
</protein>
<feature type="region of interest" description="Disordered" evidence="1">
    <location>
        <begin position="576"/>
        <end position="626"/>
    </location>
</feature>
<feature type="region of interest" description="Disordered" evidence="1">
    <location>
        <begin position="1"/>
        <end position="24"/>
    </location>
</feature>
<comment type="caution">
    <text evidence="2">The sequence shown here is derived from an EMBL/GenBank/DDBJ whole genome shotgun (WGS) entry which is preliminary data.</text>
</comment>
<dbReference type="Proteomes" id="UP000827284">
    <property type="component" value="Unassembled WGS sequence"/>
</dbReference>
<gene>
    <name evidence="2" type="ORF">EMPS_03050</name>
</gene>
<dbReference type="OrthoDB" id="2370392at2759"/>
<accession>A0A9P3H633</accession>
<evidence type="ECO:0000313" key="3">
    <source>
        <dbReference type="Proteomes" id="UP000827284"/>
    </source>
</evidence>
<proteinExistence type="predicted"/>
<evidence type="ECO:0000313" key="2">
    <source>
        <dbReference type="EMBL" id="GJJ70700.1"/>
    </source>
</evidence>
<feature type="compositionally biased region" description="Low complexity" evidence="1">
    <location>
        <begin position="1"/>
        <end position="12"/>
    </location>
</feature>